<dbReference type="InterPro" id="IPR042946">
    <property type="entry name" value="CMBL"/>
</dbReference>
<dbReference type="AlphaFoldDB" id="A0A1L7H7F0"/>
<proteinExistence type="evidence at transcript level"/>
<protein>
    <recommendedName>
        <fullName evidence="3">Carboxymethylenebutenolidase homolog</fullName>
    </recommendedName>
</protein>
<evidence type="ECO:0000256" key="5">
    <source>
        <dbReference type="ARBA" id="ARBA00022801"/>
    </source>
</evidence>
<dbReference type="InterPro" id="IPR029058">
    <property type="entry name" value="AB_hydrolase_fold"/>
</dbReference>
<reference evidence="10" key="3">
    <citation type="submission" date="2025-05" db="UniProtKB">
        <authorList>
            <consortium name="RefSeq"/>
        </authorList>
    </citation>
    <scope>IDENTIFICATION</scope>
    <source>
        <tissue evidence="10">Testes</tissue>
    </source>
</reference>
<dbReference type="GeneID" id="100371297"/>
<dbReference type="OrthoDB" id="17560at2759"/>
<evidence type="ECO:0000259" key="7">
    <source>
        <dbReference type="Pfam" id="PF01738"/>
    </source>
</evidence>
<feature type="region of interest" description="Disordered" evidence="6">
    <location>
        <begin position="1"/>
        <end position="36"/>
    </location>
</feature>
<reference evidence="8" key="2">
    <citation type="submission" date="2016-04" db="EMBL/GenBank/DDBJ databases">
        <authorList>
            <person name="Evans L.H."/>
            <person name="Alamgir A."/>
            <person name="Owens N."/>
            <person name="Weber N.D."/>
            <person name="Virtaneva K."/>
            <person name="Barbian K."/>
            <person name="Babar A."/>
            <person name="Rosenke K."/>
        </authorList>
    </citation>
    <scope>NUCLEOTIDE SEQUENCE</scope>
</reference>
<keyword evidence="5 8" id="KW-0378">Hydrolase</keyword>
<dbReference type="RefSeq" id="XP_002732143.1">
    <property type="nucleotide sequence ID" value="XM_002732097.2"/>
</dbReference>
<feature type="compositionally biased region" description="Basic and acidic residues" evidence="6">
    <location>
        <begin position="1"/>
        <end position="12"/>
    </location>
</feature>
<dbReference type="SUPFAM" id="SSF53474">
    <property type="entry name" value="alpha/beta-Hydrolases"/>
    <property type="match status" value="1"/>
</dbReference>
<comment type="similarity">
    <text evidence="2">Belongs to the dienelactone hydrolase family.</text>
</comment>
<reference evidence="8" key="1">
    <citation type="journal article" date="2008" name="Biol. Bull.">
        <title>cDNA sequences for transcription factors and signaling proteins of the hemichordate Saccoglossus kowalevskii: efficacy of the expressed sequence tag (EST) approach for evolutionary and developmental studies of a new organism.</title>
        <authorList>
            <person name="Freeman R.M. Jr."/>
            <person name="Wu M."/>
            <person name="Cordonnier-Pratt M.M."/>
            <person name="Pratt L.H."/>
            <person name="Gruber C.E."/>
            <person name="Smith M."/>
            <person name="Lander E.S."/>
            <person name="Stange-Thomann N."/>
            <person name="Lowe C.J."/>
            <person name="Gerhart J."/>
            <person name="Kirschner M."/>
        </authorList>
    </citation>
    <scope>NUCLEOTIDE SEQUENCE</scope>
</reference>
<dbReference type="Proteomes" id="UP000694865">
    <property type="component" value="Unplaced"/>
</dbReference>
<feature type="compositionally biased region" description="Basic residues" evidence="6">
    <location>
        <begin position="13"/>
        <end position="35"/>
    </location>
</feature>
<evidence type="ECO:0000313" key="9">
    <source>
        <dbReference type="Proteomes" id="UP000694865"/>
    </source>
</evidence>
<keyword evidence="9" id="KW-1185">Reference proteome</keyword>
<dbReference type="GO" id="GO:0005829">
    <property type="term" value="C:cytosol"/>
    <property type="evidence" value="ECO:0007669"/>
    <property type="project" value="UniProtKB-SubCell"/>
</dbReference>
<name>A0A1L7H7F0_SACKO</name>
<evidence type="ECO:0000256" key="3">
    <source>
        <dbReference type="ARBA" id="ARBA00014180"/>
    </source>
</evidence>
<organism evidence="8">
    <name type="scientific">Saccoglossus kowalevskii</name>
    <name type="common">Acorn worm</name>
    <dbReference type="NCBI Taxonomy" id="10224"/>
    <lineage>
        <taxon>Eukaryota</taxon>
        <taxon>Metazoa</taxon>
        <taxon>Hemichordata</taxon>
        <taxon>Enteropneusta</taxon>
        <taxon>Harrimaniidae</taxon>
        <taxon>Saccoglossus</taxon>
    </lineage>
</organism>
<dbReference type="GO" id="GO:0016787">
    <property type="term" value="F:hydrolase activity"/>
    <property type="evidence" value="ECO:0007669"/>
    <property type="project" value="UniProtKB-KW"/>
</dbReference>
<dbReference type="EMBL" id="KX125075">
    <property type="protein sequence ID" value="APU50771.1"/>
    <property type="molecule type" value="mRNA"/>
</dbReference>
<dbReference type="PANTHER" id="PTHR46812:SF1">
    <property type="entry name" value="CARBOXYMETHYLENEBUTENOLIDASE HOMOLOG"/>
    <property type="match status" value="1"/>
</dbReference>
<sequence>MAPATKKVDKNMNHSKRKQTNQKRKRRHGRSKRIVMGHSSNHITRKIAIMLVLGILLLLGFTAAVLTFTLYRPLWSDGRDYTSGSSDEHLNEEQCELRDLGGTDPINSTVLYITDDVMAYVVRPIGCSIKSAIVILHDEKGFESEASRQLANDLGMRGYVAVVPNMFTDSSMANKSTLHDWFQSLKDPCIEVCVEVTISYLREELGALNIGMVGFSWGGQKVAASAAIIGNIQATVIFYGLEISPEMALSMRAPTLLIYAQNDTMIHISDIYANEELLRAANRLLPRIDADDNGLNGSPVYIEVVENMGHGFLNQNDISSSESGSKAVNDMYWWLNKYLSKPSMEP</sequence>
<dbReference type="PANTHER" id="PTHR46812">
    <property type="entry name" value="CARBOXYMETHYLENEBUTENOLIDASE HOMOLOG"/>
    <property type="match status" value="1"/>
</dbReference>
<evidence type="ECO:0000256" key="6">
    <source>
        <dbReference type="SAM" id="MobiDB-lite"/>
    </source>
</evidence>
<keyword evidence="4" id="KW-0963">Cytoplasm</keyword>
<dbReference type="KEGG" id="sko:100371297"/>
<dbReference type="InterPro" id="IPR002925">
    <property type="entry name" value="Dienelactn_hydro"/>
</dbReference>
<evidence type="ECO:0000313" key="8">
    <source>
        <dbReference type="EMBL" id="APU50771.1"/>
    </source>
</evidence>
<gene>
    <name evidence="10" type="primary">LOC100371297</name>
    <name evidence="8" type="ORF">Sakowv30037450mg</name>
</gene>
<dbReference type="Gene3D" id="3.40.50.1820">
    <property type="entry name" value="alpha/beta hydrolase"/>
    <property type="match status" value="1"/>
</dbReference>
<evidence type="ECO:0000256" key="1">
    <source>
        <dbReference type="ARBA" id="ARBA00004514"/>
    </source>
</evidence>
<comment type="subcellular location">
    <subcellularLocation>
        <location evidence="1">Cytoplasm</location>
        <location evidence="1">Cytosol</location>
    </subcellularLocation>
</comment>
<feature type="domain" description="Dienelactone hydrolase" evidence="7">
    <location>
        <begin position="119"/>
        <end position="338"/>
    </location>
</feature>
<accession>A0A1L7H7F0</accession>
<dbReference type="Pfam" id="PF01738">
    <property type="entry name" value="DLH"/>
    <property type="match status" value="1"/>
</dbReference>
<evidence type="ECO:0000256" key="2">
    <source>
        <dbReference type="ARBA" id="ARBA00008456"/>
    </source>
</evidence>
<dbReference type="ESTHER" id="sacko-a0a1l7h7f0">
    <property type="family name" value="CMBL"/>
</dbReference>
<evidence type="ECO:0000313" key="10">
    <source>
        <dbReference type="RefSeq" id="XP_002732143.1"/>
    </source>
</evidence>
<evidence type="ECO:0000256" key="4">
    <source>
        <dbReference type="ARBA" id="ARBA00022490"/>
    </source>
</evidence>